<feature type="domain" description="Rhodanese" evidence="1">
    <location>
        <begin position="15"/>
        <end position="103"/>
    </location>
</feature>
<reference evidence="2 3" key="1">
    <citation type="submission" date="2016-11" db="EMBL/GenBank/DDBJ databases">
        <title>Trade-off between light-utilization and light-protection in marine flavobacteria.</title>
        <authorList>
            <person name="Kumagai Y."/>
        </authorList>
    </citation>
    <scope>NUCLEOTIDE SEQUENCE [LARGE SCALE GENOMIC DNA]</scope>
    <source>
        <strain evidence="2 3">JCM 13191</strain>
    </source>
</reference>
<dbReference type="Pfam" id="PF00581">
    <property type="entry name" value="Rhodanese"/>
    <property type="match status" value="1"/>
</dbReference>
<dbReference type="InterPro" id="IPR001763">
    <property type="entry name" value="Rhodanese-like_dom"/>
</dbReference>
<evidence type="ECO:0000313" key="2">
    <source>
        <dbReference type="EMBL" id="ARN79227.1"/>
    </source>
</evidence>
<dbReference type="PROSITE" id="PS50206">
    <property type="entry name" value="RHODANESE_3"/>
    <property type="match status" value="1"/>
</dbReference>
<organism evidence="2 3">
    <name type="scientific">Nonlabens spongiae</name>
    <dbReference type="NCBI Taxonomy" id="331648"/>
    <lineage>
        <taxon>Bacteria</taxon>
        <taxon>Pseudomonadati</taxon>
        <taxon>Bacteroidota</taxon>
        <taxon>Flavobacteriia</taxon>
        <taxon>Flavobacteriales</taxon>
        <taxon>Flavobacteriaceae</taxon>
        <taxon>Nonlabens</taxon>
    </lineage>
</organism>
<proteinExistence type="predicted"/>
<dbReference type="OrthoDB" id="9808735at2"/>
<dbReference type="AlphaFoldDB" id="A0A1W6MNS6"/>
<dbReference type="Proteomes" id="UP000193431">
    <property type="component" value="Chromosome"/>
</dbReference>
<dbReference type="EMBL" id="CP019344">
    <property type="protein sequence ID" value="ARN79227.1"/>
    <property type="molecule type" value="Genomic_DNA"/>
</dbReference>
<dbReference type="PANTHER" id="PTHR43031:SF17">
    <property type="entry name" value="SULFURTRANSFERASE YTWF-RELATED"/>
    <property type="match status" value="1"/>
</dbReference>
<evidence type="ECO:0000259" key="1">
    <source>
        <dbReference type="PROSITE" id="PS50206"/>
    </source>
</evidence>
<protein>
    <submittedName>
        <fullName evidence="2">Rhodanese</fullName>
    </submittedName>
</protein>
<gene>
    <name evidence="2" type="ORF">BST97_15225</name>
</gene>
<dbReference type="RefSeq" id="WP_085768030.1">
    <property type="nucleotide sequence ID" value="NZ_CP019344.1"/>
</dbReference>
<name>A0A1W6MNS6_9FLAO</name>
<sequence length="105" mass="11955">MKDLNNYEFQQALAADENAQIIDVRTDEEVAEGMIGNALHLDIHKPQEFMDGVNKLDKEGNYYVYCRAGSRSSQACQIMEQMGFKNTYNLQTGFSQWDGEVTHKA</sequence>
<dbReference type="SUPFAM" id="SSF52821">
    <property type="entry name" value="Rhodanese/Cell cycle control phosphatase"/>
    <property type="match status" value="1"/>
</dbReference>
<evidence type="ECO:0000313" key="3">
    <source>
        <dbReference type="Proteomes" id="UP000193431"/>
    </source>
</evidence>
<accession>A0A1W6MNS6</accession>
<dbReference type="Gene3D" id="3.40.250.10">
    <property type="entry name" value="Rhodanese-like domain"/>
    <property type="match status" value="1"/>
</dbReference>
<dbReference type="SMART" id="SM00450">
    <property type="entry name" value="RHOD"/>
    <property type="match status" value="1"/>
</dbReference>
<dbReference type="STRING" id="331648.BST97_15225"/>
<keyword evidence="3" id="KW-1185">Reference proteome</keyword>
<dbReference type="PANTHER" id="PTHR43031">
    <property type="entry name" value="FAD-DEPENDENT OXIDOREDUCTASE"/>
    <property type="match status" value="1"/>
</dbReference>
<dbReference type="CDD" id="cd00158">
    <property type="entry name" value="RHOD"/>
    <property type="match status" value="1"/>
</dbReference>
<dbReference type="InterPro" id="IPR036873">
    <property type="entry name" value="Rhodanese-like_dom_sf"/>
</dbReference>
<dbReference type="InterPro" id="IPR050229">
    <property type="entry name" value="GlpE_sulfurtransferase"/>
</dbReference>